<reference evidence="1" key="1">
    <citation type="journal article" date="2022" name="Int. J. Syst. Evol. Microbiol.">
        <title>Prevotella lacticifex sp. nov., isolated from the rumen of cows.</title>
        <authorList>
            <person name="Shinkai T."/>
            <person name="Ikeyama N."/>
            <person name="Kumagai M."/>
            <person name="Ohmori H."/>
            <person name="Sakamoto M."/>
            <person name="Ohkuma M."/>
            <person name="Mitsumori M."/>
        </authorList>
    </citation>
    <scope>NUCLEOTIDE SEQUENCE</scope>
    <source>
        <strain evidence="1">R5076</strain>
    </source>
</reference>
<dbReference type="RefSeq" id="WP_223929543.1">
    <property type="nucleotide sequence ID" value="NZ_BPTU01000003.1"/>
</dbReference>
<evidence type="ECO:0000313" key="2">
    <source>
        <dbReference type="Proteomes" id="UP000825483"/>
    </source>
</evidence>
<comment type="caution">
    <text evidence="1">The sequence shown here is derived from an EMBL/GenBank/DDBJ whole genome shotgun (WGS) entry which is preliminary data.</text>
</comment>
<organism evidence="1 2">
    <name type="scientific">Prevotella lacticifex</name>
    <dbReference type="NCBI Taxonomy" id="2854755"/>
    <lineage>
        <taxon>Bacteria</taxon>
        <taxon>Pseudomonadati</taxon>
        <taxon>Bacteroidota</taxon>
        <taxon>Bacteroidia</taxon>
        <taxon>Bacteroidales</taxon>
        <taxon>Prevotellaceae</taxon>
        <taxon>Prevotella</taxon>
    </lineage>
</organism>
<name>A0A9R1C7N4_9BACT</name>
<dbReference type="Proteomes" id="UP000825483">
    <property type="component" value="Unassembled WGS sequence"/>
</dbReference>
<dbReference type="AlphaFoldDB" id="A0A9R1C7N4"/>
<proteinExistence type="predicted"/>
<dbReference type="EMBL" id="BPUB01000001">
    <property type="protein sequence ID" value="GJG57519.1"/>
    <property type="molecule type" value="Genomic_DNA"/>
</dbReference>
<accession>A0A9R1C7N4</accession>
<keyword evidence="2" id="KW-1185">Reference proteome</keyword>
<gene>
    <name evidence="1" type="ORF">PRLR5076_03700</name>
</gene>
<evidence type="ECO:0000313" key="1">
    <source>
        <dbReference type="EMBL" id="GJG57519.1"/>
    </source>
</evidence>
<dbReference type="GeneID" id="72468424"/>
<sequence length="288" mass="34459">MKTKVLITVMTYPSLSHKYFETVCTAGFREDGSWIRIFPVPHRLLTDQDVNKYKKWQWIEVDLEKNKKDSRPESFHIKNIDTLRIVGNLSNKVNWDLRYELVKKNKKIYTNMSELIDLAKENKLSLAVLKPKEILDVTYQRIDIHNFIEKRNALEKVYKSQRQQLELFNSNPVNDYSYQFKFAEKIPYTFRYKFTTDDAKVREILIEDWEIGMLYRNCRDKYRSEEIACEKVREKYLGFAKKDLLFFVGTNYKWQNMKSPNPFLVIGVFYAPKGTFDRGNQLMLDFKG</sequence>
<protein>
    <submittedName>
        <fullName evidence="1">Uncharacterized protein</fullName>
    </submittedName>
</protein>